<dbReference type="EMBL" id="GGEC01046010">
    <property type="protein sequence ID" value="MBX26494.1"/>
    <property type="molecule type" value="Transcribed_RNA"/>
</dbReference>
<proteinExistence type="predicted"/>
<reference evidence="1" key="1">
    <citation type="submission" date="2018-02" db="EMBL/GenBank/DDBJ databases">
        <title>Rhizophora mucronata_Transcriptome.</title>
        <authorList>
            <person name="Meera S.P."/>
            <person name="Sreeshan A."/>
            <person name="Augustine A."/>
        </authorList>
    </citation>
    <scope>NUCLEOTIDE SEQUENCE</scope>
    <source>
        <tissue evidence="1">Leaf</tissue>
    </source>
</reference>
<name>A0A2P2M8D3_RHIMU</name>
<evidence type="ECO:0000313" key="1">
    <source>
        <dbReference type="EMBL" id="MBX26494.1"/>
    </source>
</evidence>
<dbReference type="AlphaFoldDB" id="A0A2P2M8D3"/>
<protein>
    <submittedName>
        <fullName evidence="1">Uncharacterized protein</fullName>
    </submittedName>
</protein>
<sequence length="58" mass="6563">MLLSTDVHCIEAENRTWKGRKGDIKLQLIRKVSPLEVSTTSFVSVTAWRYNPGNSTNN</sequence>
<accession>A0A2P2M8D3</accession>
<organism evidence="1">
    <name type="scientific">Rhizophora mucronata</name>
    <name type="common">Asiatic mangrove</name>
    <dbReference type="NCBI Taxonomy" id="61149"/>
    <lineage>
        <taxon>Eukaryota</taxon>
        <taxon>Viridiplantae</taxon>
        <taxon>Streptophyta</taxon>
        <taxon>Embryophyta</taxon>
        <taxon>Tracheophyta</taxon>
        <taxon>Spermatophyta</taxon>
        <taxon>Magnoliopsida</taxon>
        <taxon>eudicotyledons</taxon>
        <taxon>Gunneridae</taxon>
        <taxon>Pentapetalae</taxon>
        <taxon>rosids</taxon>
        <taxon>fabids</taxon>
        <taxon>Malpighiales</taxon>
        <taxon>Rhizophoraceae</taxon>
        <taxon>Rhizophora</taxon>
    </lineage>
</organism>